<evidence type="ECO:0000313" key="3">
    <source>
        <dbReference type="Proteomes" id="UP001146793"/>
    </source>
</evidence>
<organism evidence="2 3">
    <name type="scientific">Anaeramoeba flamelloides</name>
    <dbReference type="NCBI Taxonomy" id="1746091"/>
    <lineage>
        <taxon>Eukaryota</taxon>
        <taxon>Metamonada</taxon>
        <taxon>Anaeramoebidae</taxon>
        <taxon>Anaeramoeba</taxon>
    </lineage>
</organism>
<dbReference type="InterPro" id="IPR004000">
    <property type="entry name" value="Actin"/>
</dbReference>
<dbReference type="Pfam" id="PF00022">
    <property type="entry name" value="Actin"/>
    <property type="match status" value="1"/>
</dbReference>
<name>A0AAV7Z6K6_9EUKA</name>
<reference evidence="2" key="1">
    <citation type="submission" date="2022-08" db="EMBL/GenBank/DDBJ databases">
        <title>Novel sulphate-reducing endosymbionts in the free-living metamonad Anaeramoeba.</title>
        <authorList>
            <person name="Jerlstrom-Hultqvist J."/>
            <person name="Cepicka I."/>
            <person name="Gallot-Lavallee L."/>
            <person name="Salas-Leiva D."/>
            <person name="Curtis B.A."/>
            <person name="Zahonova K."/>
            <person name="Pipaliya S."/>
            <person name="Dacks J."/>
            <person name="Roger A.J."/>
        </authorList>
    </citation>
    <scope>NUCLEOTIDE SEQUENCE</scope>
    <source>
        <strain evidence="2">Busselton2</strain>
    </source>
</reference>
<protein>
    <submittedName>
        <fullName evidence="2">Actin-10-related</fullName>
    </submittedName>
</protein>
<evidence type="ECO:0000313" key="2">
    <source>
        <dbReference type="EMBL" id="KAJ3437459.1"/>
    </source>
</evidence>
<dbReference type="Gene3D" id="3.30.420.40">
    <property type="match status" value="2"/>
</dbReference>
<dbReference type="PANTHER" id="PTHR11937">
    <property type="entry name" value="ACTIN"/>
    <property type="match status" value="1"/>
</dbReference>
<dbReference type="InterPro" id="IPR043129">
    <property type="entry name" value="ATPase_NBD"/>
</dbReference>
<dbReference type="PRINTS" id="PR00190">
    <property type="entry name" value="ACTIN"/>
</dbReference>
<evidence type="ECO:0000256" key="1">
    <source>
        <dbReference type="RuleBase" id="RU000487"/>
    </source>
</evidence>
<accession>A0AAV7Z6K6</accession>
<dbReference type="Proteomes" id="UP001146793">
    <property type="component" value="Unassembled WGS sequence"/>
</dbReference>
<sequence length="378" mass="42874">MESVSIVIDNGSGITKVGISGEETPQAEFSTVVGRTKEQFVIQNEEGKYFVGEEAQSKREILNLSYPIERGVVTNWGDMEKIWNYTFSDALKVDPDQYPILLTDKKLNPPKNREKMAEIMFEKYNVPSMYIENQCVLALYSSGITMGVSLNIGEGCTIVQSFFEGYQIARSRGKYDLAGCDVTGYLMSMLEKKKEASGLSVLSYKKEIAREIKEKFCYVCPTCFDEETEKSTNKSLPQTKSYKLPNGQVLSFENELFMCTEVLFRPSLFGLKAPGIHEILYNSIMNSQIDLRKYLFANIICSGRTFQFPGLQDRLKVELEKLIPKTMNVQIQFSNQQYTNVWVGGSILSSLSKFPNICYTKAEYNETGSSIVNRKCLY</sequence>
<dbReference type="SUPFAM" id="SSF53067">
    <property type="entry name" value="Actin-like ATPase domain"/>
    <property type="match status" value="2"/>
</dbReference>
<dbReference type="FunFam" id="3.30.420.40:FF:000050">
    <property type="entry name" value="Actin, alpha skeletal muscle"/>
    <property type="match status" value="1"/>
</dbReference>
<comment type="caution">
    <text evidence="2">The sequence shown here is derived from an EMBL/GenBank/DDBJ whole genome shotgun (WGS) entry which is preliminary data.</text>
</comment>
<dbReference type="AlphaFoldDB" id="A0AAV7Z6K6"/>
<dbReference type="EMBL" id="JANTQA010000033">
    <property type="protein sequence ID" value="KAJ3437459.1"/>
    <property type="molecule type" value="Genomic_DNA"/>
</dbReference>
<comment type="similarity">
    <text evidence="1">Belongs to the actin family.</text>
</comment>
<dbReference type="Gene3D" id="3.90.640.10">
    <property type="entry name" value="Actin, Chain A, domain 4"/>
    <property type="match status" value="1"/>
</dbReference>
<proteinExistence type="inferred from homology"/>
<gene>
    <name evidence="2" type="ORF">M0812_16622</name>
</gene>
<dbReference type="SMART" id="SM00268">
    <property type="entry name" value="ACTIN"/>
    <property type="match status" value="1"/>
</dbReference>